<gene>
    <name evidence="2" type="ORF">VFH_III059600</name>
</gene>
<evidence type="ECO:0000313" key="3">
    <source>
        <dbReference type="Proteomes" id="UP001157006"/>
    </source>
</evidence>
<feature type="chain" id="PRO_5043874928" evidence="1">
    <location>
        <begin position="26"/>
        <end position="176"/>
    </location>
</feature>
<feature type="signal peptide" evidence="1">
    <location>
        <begin position="1"/>
        <end position="25"/>
    </location>
</feature>
<name>A0AAV1A173_VICFA</name>
<dbReference type="AlphaFoldDB" id="A0AAV1A173"/>
<sequence length="176" mass="20495">MPKITQTKTILLVCFMQNFPCLVKPCCCPLLQTASTHQQTSAVNQLRSDSPSEQQTNLTLTNLNPKPSSLSAHLIFFFDQIDTIEKEHSQKHETLKRIQAWLDSKNSQNEITEPVWEPITAALSNEEAEMNSEPVELVKKEVELVHLWLEWTQLMDRLVYQNYFDHRRKDKDKMVL</sequence>
<evidence type="ECO:0000313" key="2">
    <source>
        <dbReference type="EMBL" id="CAI8602847.1"/>
    </source>
</evidence>
<protein>
    <submittedName>
        <fullName evidence="2">Uncharacterized protein</fullName>
    </submittedName>
</protein>
<keyword evidence="1" id="KW-0732">Signal</keyword>
<evidence type="ECO:0000256" key="1">
    <source>
        <dbReference type="SAM" id="SignalP"/>
    </source>
</evidence>
<proteinExistence type="predicted"/>
<dbReference type="Proteomes" id="UP001157006">
    <property type="component" value="Chromosome 3"/>
</dbReference>
<keyword evidence="3" id="KW-1185">Reference proteome</keyword>
<accession>A0AAV1A173</accession>
<dbReference type="EMBL" id="OX451738">
    <property type="protein sequence ID" value="CAI8602847.1"/>
    <property type="molecule type" value="Genomic_DNA"/>
</dbReference>
<organism evidence="2 3">
    <name type="scientific">Vicia faba</name>
    <name type="common">Broad bean</name>
    <name type="synonym">Faba vulgaris</name>
    <dbReference type="NCBI Taxonomy" id="3906"/>
    <lineage>
        <taxon>Eukaryota</taxon>
        <taxon>Viridiplantae</taxon>
        <taxon>Streptophyta</taxon>
        <taxon>Embryophyta</taxon>
        <taxon>Tracheophyta</taxon>
        <taxon>Spermatophyta</taxon>
        <taxon>Magnoliopsida</taxon>
        <taxon>eudicotyledons</taxon>
        <taxon>Gunneridae</taxon>
        <taxon>Pentapetalae</taxon>
        <taxon>rosids</taxon>
        <taxon>fabids</taxon>
        <taxon>Fabales</taxon>
        <taxon>Fabaceae</taxon>
        <taxon>Papilionoideae</taxon>
        <taxon>50 kb inversion clade</taxon>
        <taxon>NPAAA clade</taxon>
        <taxon>Hologalegina</taxon>
        <taxon>IRL clade</taxon>
        <taxon>Fabeae</taxon>
        <taxon>Vicia</taxon>
    </lineage>
</organism>
<reference evidence="2 3" key="1">
    <citation type="submission" date="2023-01" db="EMBL/GenBank/DDBJ databases">
        <authorList>
            <person name="Kreplak J."/>
        </authorList>
    </citation>
    <scope>NUCLEOTIDE SEQUENCE [LARGE SCALE GENOMIC DNA]</scope>
</reference>